<gene>
    <name evidence="1" type="primary">RvY_12554-1</name>
    <name evidence="1" type="synonym">RvY_12554.1</name>
    <name evidence="1" type="ORF">RvY_12554</name>
</gene>
<organism evidence="1 2">
    <name type="scientific">Ramazzottius varieornatus</name>
    <name type="common">Water bear</name>
    <name type="synonym">Tardigrade</name>
    <dbReference type="NCBI Taxonomy" id="947166"/>
    <lineage>
        <taxon>Eukaryota</taxon>
        <taxon>Metazoa</taxon>
        <taxon>Ecdysozoa</taxon>
        <taxon>Tardigrada</taxon>
        <taxon>Eutardigrada</taxon>
        <taxon>Parachela</taxon>
        <taxon>Hypsibioidea</taxon>
        <taxon>Ramazzottiidae</taxon>
        <taxon>Ramazzottius</taxon>
    </lineage>
</organism>
<keyword evidence="2" id="KW-1185">Reference proteome</keyword>
<protein>
    <submittedName>
        <fullName evidence="1">Uncharacterized protein</fullName>
    </submittedName>
</protein>
<accession>A0A1D1VTM4</accession>
<evidence type="ECO:0000313" key="1">
    <source>
        <dbReference type="EMBL" id="GAV01919.1"/>
    </source>
</evidence>
<comment type="caution">
    <text evidence="1">The sequence shown here is derived from an EMBL/GenBank/DDBJ whole genome shotgun (WGS) entry which is preliminary data.</text>
</comment>
<reference evidence="1 2" key="1">
    <citation type="journal article" date="2016" name="Nat. Commun.">
        <title>Extremotolerant tardigrade genome and improved radiotolerance of human cultured cells by tardigrade-unique protein.</title>
        <authorList>
            <person name="Hashimoto T."/>
            <person name="Horikawa D.D."/>
            <person name="Saito Y."/>
            <person name="Kuwahara H."/>
            <person name="Kozuka-Hata H."/>
            <person name="Shin-I T."/>
            <person name="Minakuchi Y."/>
            <person name="Ohishi K."/>
            <person name="Motoyama A."/>
            <person name="Aizu T."/>
            <person name="Enomoto A."/>
            <person name="Kondo K."/>
            <person name="Tanaka S."/>
            <person name="Hara Y."/>
            <person name="Koshikawa S."/>
            <person name="Sagara H."/>
            <person name="Miura T."/>
            <person name="Yokobori S."/>
            <person name="Miyagawa K."/>
            <person name="Suzuki Y."/>
            <person name="Kubo T."/>
            <person name="Oyama M."/>
            <person name="Kohara Y."/>
            <person name="Fujiyama A."/>
            <person name="Arakawa K."/>
            <person name="Katayama T."/>
            <person name="Toyoda A."/>
            <person name="Kunieda T."/>
        </authorList>
    </citation>
    <scope>NUCLEOTIDE SEQUENCE [LARGE SCALE GENOMIC DNA]</scope>
    <source>
        <strain evidence="1 2">YOKOZUNA-1</strain>
    </source>
</reference>
<evidence type="ECO:0000313" key="2">
    <source>
        <dbReference type="Proteomes" id="UP000186922"/>
    </source>
</evidence>
<dbReference type="EMBL" id="BDGG01000007">
    <property type="protein sequence ID" value="GAV01919.1"/>
    <property type="molecule type" value="Genomic_DNA"/>
</dbReference>
<sequence>MADPDMWTGMNPDLLPVKIAFAPSRALRKHYYQCHACQEYVTHHNCKSGWASNPVLMPVDEKDVPLKILNAPEKKIPLEFDYRLYLQKHDRFRDLTVDDDNRLISCSLCNTVVFKVTHPYKEPRLERIEKHVKSKVHCEKLRPTDKHFKPSCLLCPVCNKYVAVKNYKRHWALPVHKEKEEAAKKEDLTSLSAEEANQKMLDKMKEVMVSASISGSALKKVIPFLRQYCAGGGAIPSRRNGQIALGDTHLAQDHDDREEHSHGKIHIVQQ</sequence>
<dbReference type="Proteomes" id="UP000186922">
    <property type="component" value="Unassembled WGS sequence"/>
</dbReference>
<dbReference type="AlphaFoldDB" id="A0A1D1VTM4"/>
<proteinExistence type="predicted"/>
<name>A0A1D1VTM4_RAMVA</name>